<accession>A0AA38TCG0</accession>
<dbReference type="AlphaFoldDB" id="A0AA38TCG0"/>
<proteinExistence type="predicted"/>
<dbReference type="Proteomes" id="UP001172457">
    <property type="component" value="Chromosome 3"/>
</dbReference>
<keyword evidence="3" id="KW-1185">Reference proteome</keyword>
<feature type="compositionally biased region" description="Polar residues" evidence="1">
    <location>
        <begin position="56"/>
        <end position="69"/>
    </location>
</feature>
<name>A0AA38TCG0_9ASTR</name>
<evidence type="ECO:0000313" key="3">
    <source>
        <dbReference type="Proteomes" id="UP001172457"/>
    </source>
</evidence>
<gene>
    <name evidence="2" type="ORF">OSB04_012083</name>
</gene>
<comment type="caution">
    <text evidence="2">The sequence shown here is derived from an EMBL/GenBank/DDBJ whole genome shotgun (WGS) entry which is preliminary data.</text>
</comment>
<reference evidence="2" key="1">
    <citation type="submission" date="2023-03" db="EMBL/GenBank/DDBJ databases">
        <title>Chromosome-scale reference genome and RAD-based genetic map of yellow starthistle (Centaurea solstitialis) reveal putative structural variation and QTLs associated with invader traits.</title>
        <authorList>
            <person name="Reatini B."/>
            <person name="Cang F.A."/>
            <person name="Jiang Q."/>
            <person name="Mckibben M.T.W."/>
            <person name="Barker M.S."/>
            <person name="Rieseberg L.H."/>
            <person name="Dlugosch K.M."/>
        </authorList>
    </citation>
    <scope>NUCLEOTIDE SEQUENCE</scope>
    <source>
        <strain evidence="2">CAN-66</strain>
        <tissue evidence="2">Leaf</tissue>
    </source>
</reference>
<feature type="region of interest" description="Disordered" evidence="1">
    <location>
        <begin position="53"/>
        <end position="72"/>
    </location>
</feature>
<protein>
    <submittedName>
        <fullName evidence="2">Uncharacterized protein</fullName>
    </submittedName>
</protein>
<evidence type="ECO:0000256" key="1">
    <source>
        <dbReference type="SAM" id="MobiDB-lite"/>
    </source>
</evidence>
<evidence type="ECO:0000313" key="2">
    <source>
        <dbReference type="EMBL" id="KAJ9557469.1"/>
    </source>
</evidence>
<sequence length="109" mass="12611">MFYLLLTKMKYQKRRKLTAYDMCANRYKIDQNLGFPSTSSSTQQFSIENAPRIVDSASSSNQRQHSTPRMPQPYVSHAYSDLGDCTQVCQFCNACFWYAERLKGHDSYG</sequence>
<organism evidence="2 3">
    <name type="scientific">Centaurea solstitialis</name>
    <name type="common">yellow star-thistle</name>
    <dbReference type="NCBI Taxonomy" id="347529"/>
    <lineage>
        <taxon>Eukaryota</taxon>
        <taxon>Viridiplantae</taxon>
        <taxon>Streptophyta</taxon>
        <taxon>Embryophyta</taxon>
        <taxon>Tracheophyta</taxon>
        <taxon>Spermatophyta</taxon>
        <taxon>Magnoliopsida</taxon>
        <taxon>eudicotyledons</taxon>
        <taxon>Gunneridae</taxon>
        <taxon>Pentapetalae</taxon>
        <taxon>asterids</taxon>
        <taxon>campanulids</taxon>
        <taxon>Asterales</taxon>
        <taxon>Asteraceae</taxon>
        <taxon>Carduoideae</taxon>
        <taxon>Cardueae</taxon>
        <taxon>Centaureinae</taxon>
        <taxon>Centaurea</taxon>
    </lineage>
</organism>
<dbReference type="EMBL" id="JARYMX010000003">
    <property type="protein sequence ID" value="KAJ9557469.1"/>
    <property type="molecule type" value="Genomic_DNA"/>
</dbReference>